<name>A0ABP0EK61_9ASCO</name>
<gene>
    <name evidence="3" type="ORF">CAAN4_G19328</name>
</gene>
<evidence type="ECO:0000259" key="2">
    <source>
        <dbReference type="Pfam" id="PF25409"/>
    </source>
</evidence>
<evidence type="ECO:0000256" key="1">
    <source>
        <dbReference type="SAM" id="MobiDB-lite"/>
    </source>
</evidence>
<keyword evidence="4" id="KW-1185">Reference proteome</keyword>
<dbReference type="Pfam" id="PF25409">
    <property type="entry name" value="PH_33"/>
    <property type="match status" value="1"/>
</dbReference>
<dbReference type="InterPro" id="IPR058189">
    <property type="entry name" value="PH-like_ascomyc"/>
</dbReference>
<dbReference type="EMBL" id="OZ004259">
    <property type="protein sequence ID" value="CAK7919616.1"/>
    <property type="molecule type" value="Genomic_DNA"/>
</dbReference>
<feature type="region of interest" description="Disordered" evidence="1">
    <location>
        <begin position="527"/>
        <end position="548"/>
    </location>
</feature>
<feature type="compositionally biased region" description="Low complexity" evidence="1">
    <location>
        <begin position="495"/>
        <end position="504"/>
    </location>
</feature>
<feature type="compositionally biased region" description="Low complexity" evidence="1">
    <location>
        <begin position="527"/>
        <end position="543"/>
    </location>
</feature>
<evidence type="ECO:0000313" key="4">
    <source>
        <dbReference type="Proteomes" id="UP001497600"/>
    </source>
</evidence>
<proteinExistence type="predicted"/>
<feature type="domain" description="PH-like" evidence="2">
    <location>
        <begin position="180"/>
        <end position="353"/>
    </location>
</feature>
<dbReference type="Proteomes" id="UP001497600">
    <property type="component" value="Chromosome G"/>
</dbReference>
<feature type="compositionally biased region" description="Polar residues" evidence="1">
    <location>
        <begin position="411"/>
        <end position="423"/>
    </location>
</feature>
<organism evidence="3 4">
    <name type="scientific">[Candida] anglica</name>
    <dbReference type="NCBI Taxonomy" id="148631"/>
    <lineage>
        <taxon>Eukaryota</taxon>
        <taxon>Fungi</taxon>
        <taxon>Dikarya</taxon>
        <taxon>Ascomycota</taxon>
        <taxon>Saccharomycotina</taxon>
        <taxon>Pichiomycetes</taxon>
        <taxon>Debaryomycetaceae</taxon>
        <taxon>Kurtzmaniella</taxon>
    </lineage>
</organism>
<feature type="region of interest" description="Disordered" evidence="1">
    <location>
        <begin position="616"/>
        <end position="635"/>
    </location>
</feature>
<protein>
    <recommendedName>
        <fullName evidence="2">PH-like domain-containing protein</fullName>
    </recommendedName>
</protein>
<feature type="compositionally biased region" description="Low complexity" evidence="1">
    <location>
        <begin position="440"/>
        <end position="450"/>
    </location>
</feature>
<feature type="region of interest" description="Disordered" evidence="1">
    <location>
        <begin position="411"/>
        <end position="508"/>
    </location>
</feature>
<sequence>MVMVSNSTTVTPTLLLKKLLESETSENENLIEILGLIKPTKGSSSTLTSIIRGLFTKNTKLLALLNEAVSKLDGNGSNEKEVFKQFMNGFILWFEGNGLVMFEKYLEQLNQSSSELASWSQSVSSATFAKPILQCDAYIQFIQKSGSIVRNPFVLEKLIAIERSLKDVSRKYASYTQLHSLNNISFDDVKLVGPRAPNSPQYICSVKGNFEKVSSYFKPSQITERSTNETIFLTENPTNKRIGTTRLKTAQPVELVFLNLDDTGYFDALAILSRPSLNSTVPRSLLYPPFRVNELSMSYDKKTDQITLDVIDFAQQTQSHSVTSSTQIKTLQLSGDGSALAKWFEKLTSIFPSTGEESSPILIESKNLSSSGLGINILSEVYSEPLDAPPTQAKPPFRELIDAPTISPLSQLQHQFESRPTTPQKEKFSEGLQPPAMIHSSSSRKSSVESIQLRKGSIPSVSHSSRKSSFNESSSIPQEPKTKSVRMPSVLYVPSSKPGSISSDSSDDYDHLMNVVNKSLANSKAQTSFSSSSSSASEDNNSSHVKHIKRNTLDLDYLSVGRHDEDRPRSYQAEVLEQTPVSVHNLAMDQLDIDSPKQGTQLSEAFKPAHQEKFASAPNLIHQDDSVADTTNSEDSSKKMYQLGASSAIDITNFGKGHNPSFSVHRGLSDLVDAPVVKEKKSFFGLFKKKQKGKNLVIDATLRAEDNGLQSATSMYSDEISGASMGKTTASTTTVDATKSKLPAPFALPQSTSMQFFQHPSDSTISLNKEETPLSIPQELKNIINDDESIDFYISPSSPKAMKVSKWKAKYGKWEMLTSNENVFMKIVANYTLNKCWLIVFKEEEDREIGEIVDKPILLLSLLGGVTTTSVSALDFQITSINAVTEETMNVIFRCASGGLLNSIASNVDNIMGVLGFNNNKTSRIQSPVSSHGNANGSKSYLSSSTITSSLMDNSLVNNSSTYSSISSHMYSPADVRSMRNNKNPSTTVSPAGSSFPKPSNSLYALDAIEYDDSNILNNPDNTKLLLLNNMKIRLQKNMEDYSQIHNPSSWKILSMNNLSVYMVTENLTGATYYNLAIEGSENYNWLINSEEKFNVIEKIGKAGMVLKLGEGEIFLIECKGKKEFSTLFELF</sequence>
<reference evidence="3 4" key="1">
    <citation type="submission" date="2024-01" db="EMBL/GenBank/DDBJ databases">
        <authorList>
            <consortium name="Genoscope - CEA"/>
            <person name="William W."/>
        </authorList>
    </citation>
    <scope>NUCLEOTIDE SEQUENCE [LARGE SCALE GENOMIC DNA]</scope>
    <source>
        <strain evidence="3 4">29B2s-10</strain>
    </source>
</reference>
<accession>A0ABP0EK61</accession>
<evidence type="ECO:0000313" key="3">
    <source>
        <dbReference type="EMBL" id="CAK7919616.1"/>
    </source>
</evidence>